<protein>
    <submittedName>
        <fullName evidence="4">4-hydroxyacetophenone monooxygenase</fullName>
        <ecNumber evidence="4">1.14.13.84</ecNumber>
    </submittedName>
</protein>
<organism evidence="4 5">
    <name type="scientific">Photorhabdus australis subsp. thailandensis</name>
    <dbReference type="NCBI Taxonomy" id="2805096"/>
    <lineage>
        <taxon>Bacteria</taxon>
        <taxon>Pseudomonadati</taxon>
        <taxon>Pseudomonadota</taxon>
        <taxon>Gammaproteobacteria</taxon>
        <taxon>Enterobacterales</taxon>
        <taxon>Morganellaceae</taxon>
        <taxon>Photorhabdus</taxon>
    </lineage>
</organism>
<dbReference type="GO" id="GO:0050661">
    <property type="term" value="F:NADP binding"/>
    <property type="evidence" value="ECO:0007669"/>
    <property type="project" value="InterPro"/>
</dbReference>
<dbReference type="EMBL" id="LOMY01000018">
    <property type="protein sequence ID" value="OCQ54288.1"/>
    <property type="molecule type" value="Genomic_DNA"/>
</dbReference>
<keyword evidence="2" id="KW-0274">FAD</keyword>
<dbReference type="GO" id="GO:0050660">
    <property type="term" value="F:flavin adenine dinucleotide binding"/>
    <property type="evidence" value="ECO:0007669"/>
    <property type="project" value="InterPro"/>
</dbReference>
<dbReference type="Gene3D" id="3.50.50.60">
    <property type="entry name" value="FAD/NAD(P)-binding domain"/>
    <property type="match status" value="2"/>
</dbReference>
<name>A0A1C0U8M9_9GAMM</name>
<dbReference type="EC" id="1.14.13.84" evidence="4"/>
<gene>
    <name evidence="4" type="primary">hapE</name>
    <name evidence="4" type="ORF">Ppb6_00600</name>
</gene>
<dbReference type="Proteomes" id="UP000093476">
    <property type="component" value="Unassembled WGS sequence"/>
</dbReference>
<comment type="caution">
    <text evidence="4">The sequence shown here is derived from an EMBL/GenBank/DDBJ whole genome shotgun (WGS) entry which is preliminary data.</text>
</comment>
<dbReference type="PATRIC" id="fig|286156.4.peg.694"/>
<dbReference type="GO" id="GO:0033767">
    <property type="term" value="F:4-hydroxyacetophenone monooxygenase activity"/>
    <property type="evidence" value="ECO:0007669"/>
    <property type="project" value="UniProtKB-EC"/>
</dbReference>
<dbReference type="SUPFAM" id="SSF51905">
    <property type="entry name" value="FAD/NAD(P)-binding domain"/>
    <property type="match status" value="2"/>
</dbReference>
<dbReference type="PANTHER" id="PTHR42877:SF4">
    <property type="entry name" value="FAD_NAD(P)-BINDING DOMAIN-CONTAINING PROTEIN-RELATED"/>
    <property type="match status" value="1"/>
</dbReference>
<accession>A0A1C0U8M9</accession>
<dbReference type="InterPro" id="IPR051209">
    <property type="entry name" value="FAD-bind_Monooxygenase_sf"/>
</dbReference>
<keyword evidence="5" id="KW-1185">Reference proteome</keyword>
<evidence type="ECO:0000256" key="1">
    <source>
        <dbReference type="ARBA" id="ARBA00022630"/>
    </source>
</evidence>
<dbReference type="AlphaFoldDB" id="A0A1C0U8M9"/>
<evidence type="ECO:0000313" key="4">
    <source>
        <dbReference type="EMBL" id="OCQ54288.1"/>
    </source>
</evidence>
<keyword evidence="4" id="KW-0503">Monooxygenase</keyword>
<dbReference type="PANTHER" id="PTHR42877">
    <property type="entry name" value="L-ORNITHINE N(5)-MONOOXYGENASE-RELATED"/>
    <property type="match status" value="1"/>
</dbReference>
<reference evidence="4 5" key="1">
    <citation type="submission" date="2015-12" db="EMBL/GenBank/DDBJ databases">
        <title>Genome comparisons provide insights into the role of secondary metabolites in the pathogenic phase of the Photorhabdus life cycle.</title>
        <authorList>
            <person name="Tobias N.J."/>
            <person name="Mishra B."/>
            <person name="Gupta D.K."/>
            <person name="Thines M."/>
            <person name="Stinear T.P."/>
            <person name="Bode H.B."/>
        </authorList>
    </citation>
    <scope>NUCLEOTIDE SEQUENCE [LARGE SCALE GENOMIC DNA]</scope>
    <source>
        <strain evidence="4 5">PB68.1</strain>
    </source>
</reference>
<sequence length="503" mass="56698">MNKSTPDHNPPIDISQATDVEIIIIGAGFAGLGMGTQLKRRSQHSFLILERADDVGGTWRDNTYPGIACDIPSHLYSFSFRPNPDWSHVFSPGHEILAYLQATARDEGLLPHIRLGANVKKAYWDNQEERWIIVTTRGVFSGRFLVAGTGHLTDENVPQIEGLNSFTGDVFHSARWKHHIPLQGKRVGIIGSGASAIQIVPEITNSVSDLVVFQRSAPYVIPRPDRSYSEAEKQLFRRDPESIPALRSDIFWHLESLYPACRSIPQYLTELKRIASDHLKQQISDPELREKLTPNYEPGCKRILVANNYYPAFLRDNVQLETSALKLIDGQNAISVSGNSYPLDVLIFCTGFQTTQPPYTHLVHGRDGLSLADHWTQGMEAFASTTVTGFPNFFVINGPNATLTHNSIIYIIESQIEYILGAIEYSRKNNNYVLEVSAKAQDRYVNELQNQLKDTVWVNGGCTSWYLDPRNKRPTLIWPGFAHTFRKHNSNFDPAPYIHRVTT</sequence>
<dbReference type="STRING" id="286156.Ppb6_00600"/>
<dbReference type="Pfam" id="PF00743">
    <property type="entry name" value="FMO-like"/>
    <property type="match status" value="1"/>
</dbReference>
<evidence type="ECO:0000256" key="3">
    <source>
        <dbReference type="ARBA" id="ARBA00023002"/>
    </source>
</evidence>
<dbReference type="InterPro" id="IPR020946">
    <property type="entry name" value="Flavin_mOase-like"/>
</dbReference>
<dbReference type="RefSeq" id="WP_065822044.1">
    <property type="nucleotide sequence ID" value="NZ_CAWMQZ010000018.1"/>
</dbReference>
<keyword evidence="3 4" id="KW-0560">Oxidoreductase</keyword>
<proteinExistence type="predicted"/>
<keyword evidence="1" id="KW-0285">Flavoprotein</keyword>
<evidence type="ECO:0000313" key="5">
    <source>
        <dbReference type="Proteomes" id="UP000093476"/>
    </source>
</evidence>
<evidence type="ECO:0000256" key="2">
    <source>
        <dbReference type="ARBA" id="ARBA00022827"/>
    </source>
</evidence>
<dbReference type="InterPro" id="IPR036188">
    <property type="entry name" value="FAD/NAD-bd_sf"/>
</dbReference>
<dbReference type="GO" id="GO:0004499">
    <property type="term" value="F:N,N-dimethylaniline monooxygenase activity"/>
    <property type="evidence" value="ECO:0007669"/>
    <property type="project" value="InterPro"/>
</dbReference>